<feature type="transmembrane region" description="Helical" evidence="1">
    <location>
        <begin position="145"/>
        <end position="163"/>
    </location>
</feature>
<proteinExistence type="predicted"/>
<dbReference type="SUPFAM" id="SSF55961">
    <property type="entry name" value="Bet v1-like"/>
    <property type="match status" value="1"/>
</dbReference>
<feature type="transmembrane region" description="Helical" evidence="1">
    <location>
        <begin position="114"/>
        <end position="138"/>
    </location>
</feature>
<dbReference type="Proteomes" id="UP000267464">
    <property type="component" value="Unassembled WGS sequence"/>
</dbReference>
<evidence type="ECO:0000256" key="1">
    <source>
        <dbReference type="SAM" id="Phobius"/>
    </source>
</evidence>
<accession>A0A3N7J666</accession>
<dbReference type="RefSeq" id="WP_124538979.1">
    <property type="nucleotide sequence ID" value="NZ_QUSW01000001.1"/>
</dbReference>
<keyword evidence="1" id="KW-0472">Membrane</keyword>
<name>A0A3N7J666_9BURK</name>
<reference evidence="2 3" key="2">
    <citation type="submission" date="2018-12" db="EMBL/GenBank/DDBJ databases">
        <title>Rhizobacter gummiphilus sp. nov., a rubber-degrading bacterium isolated from the soil of a botanical garden in Japan.</title>
        <authorList>
            <person name="Shunsuke S.S."/>
        </authorList>
    </citation>
    <scope>NUCLEOTIDE SEQUENCE [LARGE SCALE GENOMIC DNA]</scope>
    <source>
        <strain evidence="2 3">S-16</strain>
    </source>
</reference>
<keyword evidence="3" id="KW-1185">Reference proteome</keyword>
<dbReference type="InterPro" id="IPR023393">
    <property type="entry name" value="START-like_dom_sf"/>
</dbReference>
<feature type="transmembrane region" description="Helical" evidence="1">
    <location>
        <begin position="85"/>
        <end position="108"/>
    </location>
</feature>
<sequence length="343" mass="37934">MSRPDRFSAPGASLLDDNTPEPERHLPFLTRYPIIAGAVFGVLLRLMFSGQHQFEAMAAGFIYFAPVAVGAVTVYLAERIKRRSWLYYLGAPFLATSLFVAGTLLIMIEGIICAIVIVPMFAVMGAIGGLVMGIVCRVTDWPKPAVYCLSVIPLVLGLVGDLIPTPDDRGTVERTLHIAAPPEAIWKHLNAATDIRADEVGDAWAFRIGAPMPLSGLTRETPQGHVRSTTWGRKVHFDEVVATGDWEPGRRIRWTYRFAPDSFPPGSLDDHVMIGGRYFDLLDTTYTLTPQGNGTLLHYRVSYRISTQFNPYADWVARTLLGDFGDVMLKFYKSRSEVPSKAA</sequence>
<evidence type="ECO:0000313" key="3">
    <source>
        <dbReference type="Proteomes" id="UP000267464"/>
    </source>
</evidence>
<organism evidence="2 3">
    <name type="scientific">Piscinibacter terrae</name>
    <dbReference type="NCBI Taxonomy" id="2496871"/>
    <lineage>
        <taxon>Bacteria</taxon>
        <taxon>Pseudomonadati</taxon>
        <taxon>Pseudomonadota</taxon>
        <taxon>Betaproteobacteria</taxon>
        <taxon>Burkholderiales</taxon>
        <taxon>Sphaerotilaceae</taxon>
        <taxon>Piscinibacter</taxon>
    </lineage>
</organism>
<dbReference type="EMBL" id="QUSW01000001">
    <property type="protein sequence ID" value="RQP26302.1"/>
    <property type="molecule type" value="Genomic_DNA"/>
</dbReference>
<keyword evidence="1" id="KW-1133">Transmembrane helix</keyword>
<keyword evidence="1" id="KW-0812">Transmembrane</keyword>
<gene>
    <name evidence="2" type="ORF">DZC73_04545</name>
</gene>
<protein>
    <submittedName>
        <fullName evidence="2">SRPBCC domain-containing protein</fullName>
    </submittedName>
</protein>
<comment type="caution">
    <text evidence="2">The sequence shown here is derived from an EMBL/GenBank/DDBJ whole genome shotgun (WGS) entry which is preliminary data.</text>
</comment>
<feature type="transmembrane region" description="Helical" evidence="1">
    <location>
        <begin position="56"/>
        <end position="78"/>
    </location>
</feature>
<dbReference type="OrthoDB" id="118637at2"/>
<reference evidence="2 3" key="1">
    <citation type="submission" date="2018-08" db="EMBL/GenBank/DDBJ databases">
        <authorList>
            <person name="Khan S.A."/>
            <person name="Jeon C.O."/>
            <person name="Chun B.H."/>
            <person name="Jeong S.E."/>
        </authorList>
    </citation>
    <scope>NUCLEOTIDE SEQUENCE [LARGE SCALE GENOMIC DNA]</scope>
    <source>
        <strain evidence="2 3">S-16</strain>
    </source>
</reference>
<feature type="transmembrane region" description="Helical" evidence="1">
    <location>
        <begin position="32"/>
        <end position="50"/>
    </location>
</feature>
<evidence type="ECO:0000313" key="2">
    <source>
        <dbReference type="EMBL" id="RQP26302.1"/>
    </source>
</evidence>
<dbReference type="Gene3D" id="3.30.530.20">
    <property type="match status" value="1"/>
</dbReference>
<dbReference type="AlphaFoldDB" id="A0A3N7J666"/>